<reference evidence="6" key="1">
    <citation type="journal article" date="2014" name="Int. J. Syst. Evol. Microbiol.">
        <title>Complete genome of a new Firmicutes species belonging to the dominant human colonic microbiota ('Ruminococcus bicirculans') reveals two chromosomes and a selective capacity to utilize plant glucans.</title>
        <authorList>
            <consortium name="NISC Comparative Sequencing Program"/>
            <person name="Wegmann U."/>
            <person name="Louis P."/>
            <person name="Goesmann A."/>
            <person name="Henrissat B."/>
            <person name="Duncan S.H."/>
            <person name="Flint H.J."/>
        </authorList>
    </citation>
    <scope>NUCLEOTIDE SEQUENCE</scope>
    <source>
        <strain evidence="6">NBRC 108219</strain>
    </source>
</reference>
<dbReference type="PROSITE" id="PS01124">
    <property type="entry name" value="HTH_ARAC_FAMILY_2"/>
    <property type="match status" value="1"/>
</dbReference>
<evidence type="ECO:0000259" key="5">
    <source>
        <dbReference type="PROSITE" id="PS01124"/>
    </source>
</evidence>
<dbReference type="Proteomes" id="UP001161391">
    <property type="component" value="Unassembled WGS sequence"/>
</dbReference>
<dbReference type="SMART" id="SM00342">
    <property type="entry name" value="HTH_ARAC"/>
    <property type="match status" value="1"/>
</dbReference>
<keyword evidence="4" id="KW-0812">Transmembrane</keyword>
<evidence type="ECO:0000256" key="2">
    <source>
        <dbReference type="ARBA" id="ARBA00023125"/>
    </source>
</evidence>
<dbReference type="InterPro" id="IPR018062">
    <property type="entry name" value="HTH_AraC-typ_CS"/>
</dbReference>
<dbReference type="EMBL" id="BSNK01000002">
    <property type="protein sequence ID" value="GLQ24813.1"/>
    <property type="molecule type" value="Genomic_DNA"/>
</dbReference>
<reference evidence="6" key="2">
    <citation type="submission" date="2023-01" db="EMBL/GenBank/DDBJ databases">
        <title>Draft genome sequence of Algimonas ampicilliniresistens strain NBRC 108219.</title>
        <authorList>
            <person name="Sun Q."/>
            <person name="Mori K."/>
        </authorList>
    </citation>
    <scope>NUCLEOTIDE SEQUENCE</scope>
    <source>
        <strain evidence="6">NBRC 108219</strain>
    </source>
</reference>
<comment type="caution">
    <text evidence="6">The sequence shown here is derived from an EMBL/GenBank/DDBJ whole genome shotgun (WGS) entry which is preliminary data.</text>
</comment>
<dbReference type="Pfam" id="PF12833">
    <property type="entry name" value="HTH_18"/>
    <property type="match status" value="1"/>
</dbReference>
<feature type="domain" description="HTH araC/xylS-type" evidence="5">
    <location>
        <begin position="258"/>
        <end position="364"/>
    </location>
</feature>
<dbReference type="SUPFAM" id="SSF46689">
    <property type="entry name" value="Homeodomain-like"/>
    <property type="match status" value="1"/>
</dbReference>
<keyword evidence="4" id="KW-1133">Transmembrane helix</keyword>
<gene>
    <name evidence="6" type="ORF">GCM10007853_26870</name>
</gene>
<evidence type="ECO:0000256" key="3">
    <source>
        <dbReference type="ARBA" id="ARBA00023163"/>
    </source>
</evidence>
<dbReference type="PANTHER" id="PTHR43280:SF29">
    <property type="entry name" value="ARAC-FAMILY TRANSCRIPTIONAL REGULATOR"/>
    <property type="match status" value="1"/>
</dbReference>
<keyword evidence="2" id="KW-0238">DNA-binding</keyword>
<feature type="transmembrane region" description="Helical" evidence="4">
    <location>
        <begin position="172"/>
        <end position="193"/>
    </location>
</feature>
<dbReference type="RefSeq" id="WP_284391669.1">
    <property type="nucleotide sequence ID" value="NZ_BSNK01000002.1"/>
</dbReference>
<dbReference type="PRINTS" id="PR00032">
    <property type="entry name" value="HTHARAC"/>
</dbReference>
<feature type="transmembrane region" description="Helical" evidence="4">
    <location>
        <begin position="96"/>
        <end position="115"/>
    </location>
</feature>
<dbReference type="InterPro" id="IPR020449">
    <property type="entry name" value="Tscrpt_reg_AraC-type_HTH"/>
</dbReference>
<evidence type="ECO:0000256" key="4">
    <source>
        <dbReference type="SAM" id="Phobius"/>
    </source>
</evidence>
<organism evidence="6 7">
    <name type="scientific">Algimonas ampicilliniresistens</name>
    <dbReference type="NCBI Taxonomy" id="1298735"/>
    <lineage>
        <taxon>Bacteria</taxon>
        <taxon>Pseudomonadati</taxon>
        <taxon>Pseudomonadota</taxon>
        <taxon>Alphaproteobacteria</taxon>
        <taxon>Maricaulales</taxon>
        <taxon>Robiginitomaculaceae</taxon>
        <taxon>Algimonas</taxon>
    </lineage>
</organism>
<sequence length="370" mass="41201">MPLLFHIVLALGVVHAFLLIALLTRRISENPFGFLSLIVTLCAVTLIIIEEWVVSSGAWQRYPNILRISAWMPFLIGPGIWGFVKSLESPDLRLRYLIHFVPALFALTLFLPFYAQSGDAKIAAVMNTHSIPISVSLLAVAKAGSLFAYFIYVRVRLGQFSPSARQRKLVRYASWALNAVIVFMMIIAIAFSAEHVVKRLPVSSDLAGALGLGVFVFFFSLISIANWSDFTTQKEPPNPSRNEPQGPRVELLDDASTEAVFNEISKTVHETEMYKIAGLRMTDLAVHVGVAPHYISYVVNTVTGRNFNSWLNGLRVAAVQQDLKLNTESTLLDVAFDNGFNSKASFNRAFQKELGLSPSKYRDYLSQIIK</sequence>
<keyword evidence="7" id="KW-1185">Reference proteome</keyword>
<evidence type="ECO:0000256" key="1">
    <source>
        <dbReference type="ARBA" id="ARBA00023015"/>
    </source>
</evidence>
<evidence type="ECO:0000313" key="6">
    <source>
        <dbReference type="EMBL" id="GLQ24813.1"/>
    </source>
</evidence>
<keyword evidence="4" id="KW-0472">Membrane</keyword>
<dbReference type="InterPro" id="IPR009057">
    <property type="entry name" value="Homeodomain-like_sf"/>
</dbReference>
<accession>A0ABQ5VBD7</accession>
<keyword evidence="1" id="KW-0805">Transcription regulation</keyword>
<name>A0ABQ5VBD7_9PROT</name>
<dbReference type="InterPro" id="IPR018060">
    <property type="entry name" value="HTH_AraC"/>
</dbReference>
<protein>
    <submittedName>
        <fullName evidence="6">AraC family transcriptional regulator</fullName>
    </submittedName>
</protein>
<evidence type="ECO:0000313" key="7">
    <source>
        <dbReference type="Proteomes" id="UP001161391"/>
    </source>
</evidence>
<keyword evidence="3" id="KW-0804">Transcription</keyword>
<feature type="transmembrane region" description="Helical" evidence="4">
    <location>
        <begin position="32"/>
        <end position="53"/>
    </location>
</feature>
<feature type="transmembrane region" description="Helical" evidence="4">
    <location>
        <begin position="135"/>
        <end position="152"/>
    </location>
</feature>
<dbReference type="PANTHER" id="PTHR43280">
    <property type="entry name" value="ARAC-FAMILY TRANSCRIPTIONAL REGULATOR"/>
    <property type="match status" value="1"/>
</dbReference>
<feature type="transmembrane region" description="Helical" evidence="4">
    <location>
        <begin position="205"/>
        <end position="227"/>
    </location>
</feature>
<proteinExistence type="predicted"/>
<dbReference type="Gene3D" id="1.10.10.60">
    <property type="entry name" value="Homeodomain-like"/>
    <property type="match status" value="1"/>
</dbReference>
<dbReference type="PROSITE" id="PS00041">
    <property type="entry name" value="HTH_ARAC_FAMILY_1"/>
    <property type="match status" value="1"/>
</dbReference>
<feature type="transmembrane region" description="Helical" evidence="4">
    <location>
        <begin position="65"/>
        <end position="84"/>
    </location>
</feature>